<dbReference type="OrthoDB" id="14970at2759"/>
<comment type="similarity">
    <text evidence="1">Belongs to the enoyl-CoA hydratase/isomerase family.</text>
</comment>
<sequence length="296" mass="32908">MSQSQIDQLFSTIKHFKITIPIPEIAYIQINRPKKRNCFTSQTWKEYQFIIEKLSTLKLAHDDGDTSNVDVIKVIILSGEGSHFCSGIDISELSQFASVSPKSNNNDHQMSDLKKLKDLESFQNCISTPLRIDIPIIAITHGITYGLALDIIAACQIRLTTKDTQFAIKEIDLGIIADIGSLQRLPGLVNNISVLNELAYTGRGFNGDEALSLGLVSSVFDSKEQAFQYALELAKNMKQKYGPALKGTKKCLDSMTNDTVEVNQGLKQVALDNSQLMSDPNYLKFISKRFKGLVKL</sequence>
<evidence type="ECO:0000313" key="3">
    <source>
        <dbReference type="Proteomes" id="UP000774326"/>
    </source>
</evidence>
<dbReference type="GO" id="GO:0051750">
    <property type="term" value="F:delta(3,5)-delta(2,4)-dienoyl-CoA isomerase activity"/>
    <property type="evidence" value="ECO:0007669"/>
    <property type="project" value="TreeGrafter"/>
</dbReference>
<name>A0A9P8TME4_WICPI</name>
<dbReference type="Proteomes" id="UP000774326">
    <property type="component" value="Unassembled WGS sequence"/>
</dbReference>
<reference evidence="2" key="1">
    <citation type="journal article" date="2021" name="Open Biol.">
        <title>Shared evolutionary footprints suggest mitochondrial oxidative damage underlies multiple complex I losses in fungi.</title>
        <authorList>
            <person name="Schikora-Tamarit M.A."/>
            <person name="Marcet-Houben M."/>
            <person name="Nosek J."/>
            <person name="Gabaldon T."/>
        </authorList>
    </citation>
    <scope>NUCLEOTIDE SEQUENCE</scope>
    <source>
        <strain evidence="2">CBS2887</strain>
    </source>
</reference>
<organism evidence="2 3">
    <name type="scientific">Wickerhamomyces pijperi</name>
    <name type="common">Yeast</name>
    <name type="synonym">Pichia pijperi</name>
    <dbReference type="NCBI Taxonomy" id="599730"/>
    <lineage>
        <taxon>Eukaryota</taxon>
        <taxon>Fungi</taxon>
        <taxon>Dikarya</taxon>
        <taxon>Ascomycota</taxon>
        <taxon>Saccharomycotina</taxon>
        <taxon>Saccharomycetes</taxon>
        <taxon>Phaffomycetales</taxon>
        <taxon>Wickerhamomycetaceae</taxon>
        <taxon>Wickerhamomyces</taxon>
    </lineage>
</organism>
<comment type="caution">
    <text evidence="2">The sequence shown here is derived from an EMBL/GenBank/DDBJ whole genome shotgun (WGS) entry which is preliminary data.</text>
</comment>
<dbReference type="Pfam" id="PF00378">
    <property type="entry name" value="ECH_1"/>
    <property type="match status" value="1"/>
</dbReference>
<dbReference type="CDD" id="cd06558">
    <property type="entry name" value="crotonase-like"/>
    <property type="match status" value="1"/>
</dbReference>
<reference evidence="2" key="2">
    <citation type="submission" date="2021-01" db="EMBL/GenBank/DDBJ databases">
        <authorList>
            <person name="Schikora-Tamarit M.A."/>
        </authorList>
    </citation>
    <scope>NUCLEOTIDE SEQUENCE</scope>
    <source>
        <strain evidence="2">CBS2887</strain>
    </source>
</reference>
<gene>
    <name evidence="2" type="ORF">WICPIJ_004080</name>
</gene>
<dbReference type="SUPFAM" id="SSF52096">
    <property type="entry name" value="ClpP/crotonase"/>
    <property type="match status" value="1"/>
</dbReference>
<protein>
    <recommendedName>
        <fullName evidence="4">Enoyl-CoA hydratase</fullName>
    </recommendedName>
</protein>
<dbReference type="InterPro" id="IPR001753">
    <property type="entry name" value="Enoyl-CoA_hydra/iso"/>
</dbReference>
<evidence type="ECO:0008006" key="4">
    <source>
        <dbReference type="Google" id="ProtNLM"/>
    </source>
</evidence>
<dbReference type="InterPro" id="IPR029045">
    <property type="entry name" value="ClpP/crotonase-like_dom_sf"/>
</dbReference>
<keyword evidence="3" id="KW-1185">Reference proteome</keyword>
<dbReference type="EMBL" id="JAEUBG010002250">
    <property type="protein sequence ID" value="KAH3684948.1"/>
    <property type="molecule type" value="Genomic_DNA"/>
</dbReference>
<dbReference type="InterPro" id="IPR045002">
    <property type="entry name" value="Ech1-like"/>
</dbReference>
<dbReference type="GO" id="GO:0005739">
    <property type="term" value="C:mitochondrion"/>
    <property type="evidence" value="ECO:0007669"/>
    <property type="project" value="TreeGrafter"/>
</dbReference>
<dbReference type="Gene3D" id="3.90.226.10">
    <property type="entry name" value="2-enoyl-CoA Hydratase, Chain A, domain 1"/>
    <property type="match status" value="1"/>
</dbReference>
<dbReference type="PANTHER" id="PTHR43149:SF1">
    <property type="entry name" value="DELTA(3,5)-DELTA(2,4)-DIENOYL-COA ISOMERASE, MITOCHONDRIAL"/>
    <property type="match status" value="1"/>
</dbReference>
<accession>A0A9P8TME4</accession>
<proteinExistence type="inferred from homology"/>
<dbReference type="AlphaFoldDB" id="A0A9P8TME4"/>
<evidence type="ECO:0000313" key="2">
    <source>
        <dbReference type="EMBL" id="KAH3684948.1"/>
    </source>
</evidence>
<evidence type="ECO:0000256" key="1">
    <source>
        <dbReference type="ARBA" id="ARBA00005254"/>
    </source>
</evidence>
<dbReference type="PANTHER" id="PTHR43149">
    <property type="entry name" value="ENOYL-COA HYDRATASE"/>
    <property type="match status" value="1"/>
</dbReference>